<name>A0A7T1T3F3_9ACTN</name>
<dbReference type="PANTHER" id="PTHR43045">
    <property type="entry name" value="SHIKIMATE TRANSPORTER"/>
    <property type="match status" value="1"/>
</dbReference>
<feature type="domain" description="Major facilitator superfamily (MFS) profile" evidence="8">
    <location>
        <begin position="26"/>
        <end position="441"/>
    </location>
</feature>
<feature type="transmembrane region" description="Helical" evidence="7">
    <location>
        <begin position="348"/>
        <end position="367"/>
    </location>
</feature>
<dbReference type="InterPro" id="IPR020846">
    <property type="entry name" value="MFS_dom"/>
</dbReference>
<feature type="transmembrane region" description="Helical" evidence="7">
    <location>
        <begin position="388"/>
        <end position="410"/>
    </location>
</feature>
<dbReference type="GO" id="GO:0005886">
    <property type="term" value="C:plasma membrane"/>
    <property type="evidence" value="ECO:0007669"/>
    <property type="project" value="UniProtKB-SubCell"/>
</dbReference>
<evidence type="ECO:0000256" key="2">
    <source>
        <dbReference type="ARBA" id="ARBA00022448"/>
    </source>
</evidence>
<dbReference type="PROSITE" id="PS00217">
    <property type="entry name" value="SUGAR_TRANSPORT_2"/>
    <property type="match status" value="1"/>
</dbReference>
<dbReference type="SUPFAM" id="SSF103473">
    <property type="entry name" value="MFS general substrate transporter"/>
    <property type="match status" value="1"/>
</dbReference>
<keyword evidence="2" id="KW-0813">Transport</keyword>
<dbReference type="PROSITE" id="PS00216">
    <property type="entry name" value="SUGAR_TRANSPORT_1"/>
    <property type="match status" value="1"/>
</dbReference>
<dbReference type="EMBL" id="CP048882">
    <property type="protein sequence ID" value="QPP05671.1"/>
    <property type="molecule type" value="Genomic_DNA"/>
</dbReference>
<evidence type="ECO:0000256" key="4">
    <source>
        <dbReference type="ARBA" id="ARBA00022692"/>
    </source>
</evidence>
<evidence type="ECO:0000256" key="7">
    <source>
        <dbReference type="SAM" id="Phobius"/>
    </source>
</evidence>
<dbReference type="PANTHER" id="PTHR43045:SF1">
    <property type="entry name" value="SHIKIMATE TRANSPORTER"/>
    <property type="match status" value="1"/>
</dbReference>
<dbReference type="KEGG" id="sbat:G4Z16_03865"/>
<comment type="subcellular location">
    <subcellularLocation>
        <location evidence="1">Cell membrane</location>
        <topology evidence="1">Multi-pass membrane protein</topology>
    </subcellularLocation>
</comment>
<keyword evidence="6 7" id="KW-0472">Membrane</keyword>
<feature type="transmembrane region" description="Helical" evidence="7">
    <location>
        <begin position="294"/>
        <end position="312"/>
    </location>
</feature>
<dbReference type="CDD" id="cd17369">
    <property type="entry name" value="MFS_ShiA_like"/>
    <property type="match status" value="1"/>
</dbReference>
<dbReference type="RefSeq" id="WP_197349186.1">
    <property type="nucleotide sequence ID" value="NZ_CP048882.1"/>
</dbReference>
<dbReference type="Proteomes" id="UP000595046">
    <property type="component" value="Chromosome"/>
</dbReference>
<keyword evidence="5 7" id="KW-1133">Transmembrane helix</keyword>
<dbReference type="InterPro" id="IPR005829">
    <property type="entry name" value="Sugar_transporter_CS"/>
</dbReference>
<feature type="transmembrane region" description="Helical" evidence="7">
    <location>
        <begin position="63"/>
        <end position="87"/>
    </location>
</feature>
<dbReference type="InterPro" id="IPR005828">
    <property type="entry name" value="MFS_sugar_transport-like"/>
</dbReference>
<dbReference type="AlphaFoldDB" id="A0A7T1T3F3"/>
<evidence type="ECO:0000259" key="8">
    <source>
        <dbReference type="PROSITE" id="PS50850"/>
    </source>
</evidence>
<evidence type="ECO:0000313" key="9">
    <source>
        <dbReference type="EMBL" id="QPP05671.1"/>
    </source>
</evidence>
<dbReference type="PROSITE" id="PS50850">
    <property type="entry name" value="MFS"/>
    <property type="match status" value="1"/>
</dbReference>
<keyword evidence="4 7" id="KW-0812">Transmembrane</keyword>
<sequence length="458" mass="48903">MTETAEPSDAATAAQPGVQPRGHRKLLAAGLIGSSIEWYDFFLYGTAAALVFPHVFFPSSSALTGTLLSFSTFWAGFIARPLGGILAGHFGDRYGRKPMVVACLLGMGVATFLIGCLPSAGSIGVLAPILLVTLRFIQGLACGGQWGGIVLLLTESTNPKRRGFAGTFGQMGVPFGVILGNVAFLASTAVMSESAFMSWGWRIPFFFSALLFPVVLYIQTKVEDSPEFRALQEASKSKQQKVARAPLSEAIRNDWRKILLACGTLAATNCLFYISIAGVLSYATEELHMSHESLLSVSLLTSLIGAGAILWSGAASDRMGRRPMILIGSAMLMLWAFPYFWLVDTRSLLLFFVALAVGSIFQSMTYGPVAAYIGEMFAPKVRFSGASLSYQLAAITVSGATPLVMTALIAETGSTTLVSVFVALMGLITFCCTWALRESNPPEVRNDPDAVPGELLHA</sequence>
<feature type="transmembrane region" description="Helical" evidence="7">
    <location>
        <begin position="258"/>
        <end position="282"/>
    </location>
</feature>
<dbReference type="Pfam" id="PF00083">
    <property type="entry name" value="Sugar_tr"/>
    <property type="match status" value="1"/>
</dbReference>
<evidence type="ECO:0000256" key="5">
    <source>
        <dbReference type="ARBA" id="ARBA00022989"/>
    </source>
</evidence>
<dbReference type="GO" id="GO:0022857">
    <property type="term" value="F:transmembrane transporter activity"/>
    <property type="evidence" value="ECO:0007669"/>
    <property type="project" value="InterPro"/>
</dbReference>
<feature type="transmembrane region" description="Helical" evidence="7">
    <location>
        <begin position="165"/>
        <end position="187"/>
    </location>
</feature>
<dbReference type="Gene3D" id="1.20.1250.20">
    <property type="entry name" value="MFS general substrate transporter like domains"/>
    <property type="match status" value="2"/>
</dbReference>
<evidence type="ECO:0000313" key="10">
    <source>
        <dbReference type="Proteomes" id="UP000595046"/>
    </source>
</evidence>
<keyword evidence="10" id="KW-1185">Reference proteome</keyword>
<feature type="transmembrane region" description="Helical" evidence="7">
    <location>
        <begin position="126"/>
        <end position="153"/>
    </location>
</feature>
<feature type="transmembrane region" description="Helical" evidence="7">
    <location>
        <begin position="416"/>
        <end position="436"/>
    </location>
</feature>
<gene>
    <name evidence="9" type="ORF">G4Z16_03865</name>
</gene>
<feature type="transmembrane region" description="Helical" evidence="7">
    <location>
        <begin position="99"/>
        <end position="120"/>
    </location>
</feature>
<protein>
    <submittedName>
        <fullName evidence="9">MHS family MFS transporter</fullName>
    </submittedName>
</protein>
<accession>A0A7T1T3F3</accession>
<feature type="transmembrane region" description="Helical" evidence="7">
    <location>
        <begin position="199"/>
        <end position="218"/>
    </location>
</feature>
<proteinExistence type="predicted"/>
<evidence type="ECO:0000256" key="6">
    <source>
        <dbReference type="ARBA" id="ARBA00023136"/>
    </source>
</evidence>
<organism evidence="9 10">
    <name type="scientific">Streptomyces bathyalis</name>
    <dbReference type="NCBI Taxonomy" id="2710756"/>
    <lineage>
        <taxon>Bacteria</taxon>
        <taxon>Bacillati</taxon>
        <taxon>Actinomycetota</taxon>
        <taxon>Actinomycetes</taxon>
        <taxon>Kitasatosporales</taxon>
        <taxon>Streptomycetaceae</taxon>
        <taxon>Streptomyces</taxon>
    </lineage>
</organism>
<dbReference type="InterPro" id="IPR036259">
    <property type="entry name" value="MFS_trans_sf"/>
</dbReference>
<evidence type="ECO:0000256" key="1">
    <source>
        <dbReference type="ARBA" id="ARBA00004651"/>
    </source>
</evidence>
<feature type="transmembrane region" description="Helical" evidence="7">
    <location>
        <begin position="324"/>
        <end position="342"/>
    </location>
</feature>
<reference evidence="10" key="1">
    <citation type="submission" date="2020-02" db="EMBL/GenBank/DDBJ databases">
        <title>Streptomyces sp. ASO4wet.</title>
        <authorList>
            <person name="Risdian C."/>
            <person name="Landwehr W."/>
            <person name="Schupp P."/>
            <person name="Wink J."/>
        </authorList>
    </citation>
    <scope>NUCLEOTIDE SEQUENCE [LARGE SCALE GENOMIC DNA]</scope>
    <source>
        <strain evidence="10">ASO4wet</strain>
    </source>
</reference>
<keyword evidence="3" id="KW-1003">Cell membrane</keyword>
<evidence type="ECO:0000256" key="3">
    <source>
        <dbReference type="ARBA" id="ARBA00022475"/>
    </source>
</evidence>